<protein>
    <recommendedName>
        <fullName evidence="9">Bidirectional sugar transporter SWEET</fullName>
    </recommendedName>
</protein>
<dbReference type="AlphaFoldDB" id="A0A7J0FZ12"/>
<dbReference type="GO" id="GO:0012505">
    <property type="term" value="C:endomembrane system"/>
    <property type="evidence" value="ECO:0007669"/>
    <property type="project" value="UniProtKB-SubCell"/>
</dbReference>
<dbReference type="GO" id="GO:0016020">
    <property type="term" value="C:membrane"/>
    <property type="evidence" value="ECO:0007669"/>
    <property type="project" value="InterPro"/>
</dbReference>
<comment type="function">
    <text evidence="9">Mediates both low-affinity uptake and efflux of sugar across the membrane.</text>
</comment>
<dbReference type="OrthoDB" id="409725at2759"/>
<gene>
    <name evidence="10" type="ORF">Acr_16g0005470</name>
</gene>
<keyword evidence="8 9" id="KW-0472">Membrane</keyword>
<evidence type="ECO:0000256" key="9">
    <source>
        <dbReference type="RuleBase" id="RU910715"/>
    </source>
</evidence>
<evidence type="ECO:0000256" key="1">
    <source>
        <dbReference type="ARBA" id="ARBA00004127"/>
    </source>
</evidence>
<dbReference type="FunFam" id="1.20.1280.290:FF:000001">
    <property type="entry name" value="Bidirectional sugar transporter SWEET"/>
    <property type="match status" value="1"/>
</dbReference>
<feature type="transmembrane region" description="Helical" evidence="9">
    <location>
        <begin position="100"/>
        <end position="122"/>
    </location>
</feature>
<evidence type="ECO:0000256" key="4">
    <source>
        <dbReference type="ARBA" id="ARBA00022597"/>
    </source>
</evidence>
<dbReference type="InterPro" id="IPR004316">
    <property type="entry name" value="SWEET_rpt"/>
</dbReference>
<dbReference type="Pfam" id="PF03083">
    <property type="entry name" value="MtN3_slv"/>
    <property type="match status" value="1"/>
</dbReference>
<proteinExistence type="inferred from homology"/>
<evidence type="ECO:0000256" key="3">
    <source>
        <dbReference type="ARBA" id="ARBA00022448"/>
    </source>
</evidence>
<feature type="transmembrane region" description="Helical" evidence="9">
    <location>
        <begin position="6"/>
        <end position="26"/>
    </location>
</feature>
<dbReference type="EMBL" id="BJWL01000016">
    <property type="protein sequence ID" value="GFZ03923.1"/>
    <property type="molecule type" value="Genomic_DNA"/>
</dbReference>
<comment type="caution">
    <text evidence="9">Lacks conserved residue(s) required for the propagation of feature annotation.</text>
</comment>
<sequence>MGGFSGHNLAFTFGLLGNVISFFVFLSPLPTFYQIYKKKSTEGFQSVPYVVALFSAMLLMYYAFLKTNATLLITINSFGCFIETIYIALYIFYAPKKVRTVRLLVVMIGGFGLILILTHFFAKGPIRVHIVGWICLIFSVSVFAAPLFIVIPNVLGFVFGIIQMVLYAMYKDSTKKVVKDQKLPQIQVIVVKEDQKLPELAEQVIDMVKLRAMVCGTDAILDPLPNGHGMSAAFAVAKPNMEVPVTA</sequence>
<dbReference type="Proteomes" id="UP000585474">
    <property type="component" value="Unassembled WGS sequence"/>
</dbReference>
<keyword evidence="7 9" id="KW-1133">Transmembrane helix</keyword>
<organism evidence="10 11">
    <name type="scientific">Actinidia rufa</name>
    <dbReference type="NCBI Taxonomy" id="165716"/>
    <lineage>
        <taxon>Eukaryota</taxon>
        <taxon>Viridiplantae</taxon>
        <taxon>Streptophyta</taxon>
        <taxon>Embryophyta</taxon>
        <taxon>Tracheophyta</taxon>
        <taxon>Spermatophyta</taxon>
        <taxon>Magnoliopsida</taxon>
        <taxon>eudicotyledons</taxon>
        <taxon>Gunneridae</taxon>
        <taxon>Pentapetalae</taxon>
        <taxon>asterids</taxon>
        <taxon>Ericales</taxon>
        <taxon>Actinidiaceae</taxon>
        <taxon>Actinidia</taxon>
    </lineage>
</organism>
<evidence type="ECO:0000256" key="5">
    <source>
        <dbReference type="ARBA" id="ARBA00022692"/>
    </source>
</evidence>
<feature type="transmembrane region" description="Helical" evidence="9">
    <location>
        <begin position="47"/>
        <end position="65"/>
    </location>
</feature>
<evidence type="ECO:0000256" key="6">
    <source>
        <dbReference type="ARBA" id="ARBA00022737"/>
    </source>
</evidence>
<keyword evidence="5 9" id="KW-0812">Transmembrane</keyword>
<comment type="subcellular location">
    <subcellularLocation>
        <location evidence="1">Endomembrane system</location>
        <topology evidence="1">Multi-pass membrane protein</topology>
    </subcellularLocation>
</comment>
<dbReference type="PANTHER" id="PTHR10791">
    <property type="entry name" value="RAG1-ACTIVATING PROTEIN 1"/>
    <property type="match status" value="1"/>
</dbReference>
<name>A0A7J0FZ12_9ERIC</name>
<evidence type="ECO:0000256" key="2">
    <source>
        <dbReference type="ARBA" id="ARBA00007809"/>
    </source>
</evidence>
<dbReference type="InterPro" id="IPR047664">
    <property type="entry name" value="SWEET"/>
</dbReference>
<feature type="transmembrane region" description="Helical" evidence="9">
    <location>
        <begin position="71"/>
        <end position="93"/>
    </location>
</feature>
<keyword evidence="4 9" id="KW-0762">Sugar transport</keyword>
<evidence type="ECO:0000256" key="8">
    <source>
        <dbReference type="ARBA" id="ARBA00023136"/>
    </source>
</evidence>
<evidence type="ECO:0000313" key="10">
    <source>
        <dbReference type="EMBL" id="GFZ03923.1"/>
    </source>
</evidence>
<reference evidence="10 11" key="1">
    <citation type="submission" date="2019-07" db="EMBL/GenBank/DDBJ databases">
        <title>De Novo Assembly of kiwifruit Actinidia rufa.</title>
        <authorList>
            <person name="Sugita-Konishi S."/>
            <person name="Sato K."/>
            <person name="Mori E."/>
            <person name="Abe Y."/>
            <person name="Kisaki G."/>
            <person name="Hamano K."/>
            <person name="Suezawa K."/>
            <person name="Otani M."/>
            <person name="Fukuda T."/>
            <person name="Manabe T."/>
            <person name="Gomi K."/>
            <person name="Tabuchi M."/>
            <person name="Akimitsu K."/>
            <person name="Kataoka I."/>
        </authorList>
    </citation>
    <scope>NUCLEOTIDE SEQUENCE [LARGE SCALE GENOMIC DNA]</scope>
    <source>
        <strain evidence="11">cv. Fuchu</strain>
    </source>
</reference>
<dbReference type="Gene3D" id="1.20.1280.290">
    <property type="match status" value="1"/>
</dbReference>
<dbReference type="GO" id="GO:0051119">
    <property type="term" value="F:sugar transmembrane transporter activity"/>
    <property type="evidence" value="ECO:0007669"/>
    <property type="project" value="InterPro"/>
</dbReference>
<evidence type="ECO:0000313" key="11">
    <source>
        <dbReference type="Proteomes" id="UP000585474"/>
    </source>
</evidence>
<keyword evidence="3 9" id="KW-0813">Transport</keyword>
<feature type="transmembrane region" description="Helical" evidence="9">
    <location>
        <begin position="128"/>
        <end position="149"/>
    </location>
</feature>
<keyword evidence="11" id="KW-1185">Reference proteome</keyword>
<comment type="caution">
    <text evidence="10">The sequence shown here is derived from an EMBL/GenBank/DDBJ whole genome shotgun (WGS) entry which is preliminary data.</text>
</comment>
<accession>A0A7J0FZ12</accession>
<keyword evidence="6" id="KW-0677">Repeat</keyword>
<evidence type="ECO:0000256" key="7">
    <source>
        <dbReference type="ARBA" id="ARBA00022989"/>
    </source>
</evidence>
<comment type="similarity">
    <text evidence="2 9">Belongs to the SWEET sugar transporter family.</text>
</comment>
<dbReference type="PANTHER" id="PTHR10791:SF163">
    <property type="entry name" value="BIDIRECTIONAL SUGAR TRANSPORTER SWEET"/>
    <property type="match status" value="1"/>
</dbReference>